<feature type="domain" description="THIF-type NAD/FAD binding fold" evidence="2">
    <location>
        <begin position="42"/>
        <end position="286"/>
    </location>
</feature>
<dbReference type="InterPro" id="IPR000594">
    <property type="entry name" value="ThiF_NAD_FAD-bd"/>
</dbReference>
<proteinExistence type="predicted"/>
<dbReference type="OrthoDB" id="5289449at2"/>
<dbReference type="PANTHER" id="PTHR43267">
    <property type="entry name" value="TRNA THREONYLCARBAMOYLADENOSINE DEHYDRATASE"/>
    <property type="match status" value="1"/>
</dbReference>
<feature type="compositionally biased region" description="Low complexity" evidence="1">
    <location>
        <begin position="10"/>
        <end position="21"/>
    </location>
</feature>
<keyword evidence="4" id="KW-1185">Reference proteome</keyword>
<sequence>METPATENISNNATSASLSATEPVQPPETQYVLHRRFDRMGRLVGDSVMSKLFNSHVMVIGLGGVGSWAAESLARSGVGKITVIDFDEVCITNANRQLHALQGLVGKKKAEVMGERLRKINPQATIQVIPEFYNEENSEMMLSHNPDFIVDAIDNMTAKCHLLATCRAKGIKVITSGGSAAKMDPTRIKITDLGKTFGDPMAASVRKILRQKHGFTDNKNFGIPCVFSDETPRLPEELKYDNGNGFKCVCPQKSALHGCDNRNVIHGTASFVTGSFGLFMASYVVNQIYASVKTQNQLTPEVQ</sequence>
<reference evidence="3 4" key="1">
    <citation type="submission" date="2016-03" db="EMBL/GenBank/DDBJ databases">
        <authorList>
            <person name="Ploux O."/>
        </authorList>
    </citation>
    <scope>NUCLEOTIDE SEQUENCE [LARGE SCALE GENOMIC DNA]</scope>
    <source>
        <strain evidence="3 4">R0</strain>
    </source>
</reference>
<dbReference type="GO" id="GO:0061503">
    <property type="term" value="F:tRNA threonylcarbamoyladenosine dehydratase"/>
    <property type="evidence" value="ECO:0007669"/>
    <property type="project" value="TreeGrafter"/>
</dbReference>
<dbReference type="Gene3D" id="3.40.50.720">
    <property type="entry name" value="NAD(P)-binding Rossmann-like Domain"/>
    <property type="match status" value="1"/>
</dbReference>
<name>A0A150WHI9_BDEBC</name>
<dbReference type="PANTHER" id="PTHR43267:SF1">
    <property type="entry name" value="TRNA THREONYLCARBAMOYLADENOSINE DEHYDRATASE"/>
    <property type="match status" value="1"/>
</dbReference>
<dbReference type="GO" id="GO:0061504">
    <property type="term" value="P:cyclic threonylcarbamoyladenosine biosynthetic process"/>
    <property type="evidence" value="ECO:0007669"/>
    <property type="project" value="TreeGrafter"/>
</dbReference>
<organism evidence="3 4">
    <name type="scientific">Bdellovibrio bacteriovorus</name>
    <dbReference type="NCBI Taxonomy" id="959"/>
    <lineage>
        <taxon>Bacteria</taxon>
        <taxon>Pseudomonadati</taxon>
        <taxon>Bdellovibrionota</taxon>
        <taxon>Bdellovibrionia</taxon>
        <taxon>Bdellovibrionales</taxon>
        <taxon>Pseudobdellovibrionaceae</taxon>
        <taxon>Bdellovibrio</taxon>
    </lineage>
</organism>
<dbReference type="EMBL" id="LUKE01000004">
    <property type="protein sequence ID" value="KYG63142.1"/>
    <property type="molecule type" value="Genomic_DNA"/>
</dbReference>
<dbReference type="CDD" id="cd00755">
    <property type="entry name" value="YgdL_like"/>
    <property type="match status" value="1"/>
</dbReference>
<dbReference type="Proteomes" id="UP000075320">
    <property type="component" value="Unassembled WGS sequence"/>
</dbReference>
<dbReference type="SUPFAM" id="SSF69572">
    <property type="entry name" value="Activating enzymes of the ubiquitin-like proteins"/>
    <property type="match status" value="1"/>
</dbReference>
<dbReference type="InterPro" id="IPR045886">
    <property type="entry name" value="ThiF/MoeB/HesA"/>
</dbReference>
<feature type="region of interest" description="Disordered" evidence="1">
    <location>
        <begin position="1"/>
        <end position="26"/>
    </location>
</feature>
<protein>
    <submittedName>
        <fullName evidence="3">tRNA threonylcarbamoyladenosine dehydratase</fullName>
    </submittedName>
</protein>
<evidence type="ECO:0000259" key="2">
    <source>
        <dbReference type="Pfam" id="PF00899"/>
    </source>
</evidence>
<dbReference type="Pfam" id="PF00899">
    <property type="entry name" value="ThiF"/>
    <property type="match status" value="1"/>
</dbReference>
<dbReference type="InterPro" id="IPR035985">
    <property type="entry name" value="Ubiquitin-activating_enz"/>
</dbReference>
<dbReference type="RefSeq" id="WP_061836217.1">
    <property type="nucleotide sequence ID" value="NZ_LUKE01000004.1"/>
</dbReference>
<comment type="caution">
    <text evidence="3">The sequence shown here is derived from an EMBL/GenBank/DDBJ whole genome shotgun (WGS) entry which is preliminary data.</text>
</comment>
<gene>
    <name evidence="3" type="ORF">AZI86_15650</name>
</gene>
<evidence type="ECO:0000313" key="4">
    <source>
        <dbReference type="Proteomes" id="UP000075320"/>
    </source>
</evidence>
<evidence type="ECO:0000313" key="3">
    <source>
        <dbReference type="EMBL" id="KYG63142.1"/>
    </source>
</evidence>
<evidence type="ECO:0000256" key="1">
    <source>
        <dbReference type="SAM" id="MobiDB-lite"/>
    </source>
</evidence>
<accession>A0A150WHI9</accession>
<dbReference type="AlphaFoldDB" id="A0A150WHI9"/>
<dbReference type="GO" id="GO:0008641">
    <property type="term" value="F:ubiquitin-like modifier activating enzyme activity"/>
    <property type="evidence" value="ECO:0007669"/>
    <property type="project" value="InterPro"/>
</dbReference>